<dbReference type="InterPro" id="IPR038872">
    <property type="entry name" value="Put_GTT3"/>
</dbReference>
<dbReference type="PANTHER" id="PTHR41807:SF1">
    <property type="entry name" value="GLUTATHIONE TRANSFERASE 3"/>
    <property type="match status" value="1"/>
</dbReference>
<keyword evidence="2" id="KW-1133">Transmembrane helix</keyword>
<reference evidence="3 4" key="1">
    <citation type="submission" date="2014-04" db="EMBL/GenBank/DDBJ databases">
        <authorList>
            <consortium name="DOE Joint Genome Institute"/>
            <person name="Kuo A."/>
            <person name="Girlanda M."/>
            <person name="Perotto S."/>
            <person name="Kohler A."/>
            <person name="Nagy L.G."/>
            <person name="Floudas D."/>
            <person name="Copeland A."/>
            <person name="Barry K.W."/>
            <person name="Cichocki N."/>
            <person name="Veneault-Fourrey C."/>
            <person name="LaButti K."/>
            <person name="Lindquist E.A."/>
            <person name="Lipzen A."/>
            <person name="Lundell T."/>
            <person name="Morin E."/>
            <person name="Murat C."/>
            <person name="Sun H."/>
            <person name="Tunlid A."/>
            <person name="Henrissat B."/>
            <person name="Grigoriev I.V."/>
            <person name="Hibbett D.S."/>
            <person name="Martin F."/>
            <person name="Nordberg H.P."/>
            <person name="Cantor M.N."/>
            <person name="Hua S.X."/>
        </authorList>
    </citation>
    <scope>NUCLEOTIDE SEQUENCE [LARGE SCALE GENOMIC DNA]</scope>
    <source>
        <strain evidence="3 4">MUT 4182</strain>
    </source>
</reference>
<feature type="region of interest" description="Disordered" evidence="1">
    <location>
        <begin position="368"/>
        <end position="388"/>
    </location>
</feature>
<evidence type="ECO:0000313" key="4">
    <source>
        <dbReference type="Proteomes" id="UP000054248"/>
    </source>
</evidence>
<keyword evidence="2" id="KW-0472">Membrane</keyword>
<dbReference type="HOGENOM" id="CLU_706084_0_0_1"/>
<evidence type="ECO:0008006" key="5">
    <source>
        <dbReference type="Google" id="ProtNLM"/>
    </source>
</evidence>
<feature type="transmembrane region" description="Helical" evidence="2">
    <location>
        <begin position="252"/>
        <end position="278"/>
    </location>
</feature>
<dbReference type="OrthoDB" id="5569309at2759"/>
<sequence>MTTIYSGALQPKKKHELQALAADLGLDNTGTKDDVQERIKTHLASHQELSQDERFAGLYSRKKSARGLKESSAQPPDVPSVDDTHHTMTTRRGSQRVFPSPDPKHKRSIIPEPEPETEQAVAELPPPPSSPVRSVIAAFNKAVASAPEAEVVKQIVEERGKQAYAEADRALINARTFLSNAKNISTITIFAELLFAIYTFVPWAYYDVPLNAPYRTHYDGPIPPVGNPTGAPLVSSRIMHVPYPPGWFLQTLWPYTTVLLWLIPTVILPQLIGTLVSFRPLTRGAVKGDGEATEVQQAGGEADPLTAAIIRVACVFAGDWGLDWSTVGINKKWRVLGSSVAAAFALAEAVGERKAALLAAGVIEEEVEEEEEPQERSLTLRRRPVKSD</sequence>
<organism evidence="3 4">
    <name type="scientific">Tulasnella calospora MUT 4182</name>
    <dbReference type="NCBI Taxonomy" id="1051891"/>
    <lineage>
        <taxon>Eukaryota</taxon>
        <taxon>Fungi</taxon>
        <taxon>Dikarya</taxon>
        <taxon>Basidiomycota</taxon>
        <taxon>Agaricomycotina</taxon>
        <taxon>Agaricomycetes</taxon>
        <taxon>Cantharellales</taxon>
        <taxon>Tulasnellaceae</taxon>
        <taxon>Tulasnella</taxon>
    </lineage>
</organism>
<dbReference type="GO" id="GO:0016020">
    <property type="term" value="C:membrane"/>
    <property type="evidence" value="ECO:0007669"/>
    <property type="project" value="TreeGrafter"/>
</dbReference>
<accession>A0A0C3L9D3</accession>
<keyword evidence="4" id="KW-1185">Reference proteome</keyword>
<evidence type="ECO:0000256" key="1">
    <source>
        <dbReference type="SAM" id="MobiDB-lite"/>
    </source>
</evidence>
<keyword evidence="2" id="KW-0812">Transmembrane</keyword>
<gene>
    <name evidence="3" type="ORF">M407DRAFT_5653</name>
</gene>
<evidence type="ECO:0000313" key="3">
    <source>
        <dbReference type="EMBL" id="KIO30458.1"/>
    </source>
</evidence>
<dbReference type="Proteomes" id="UP000054248">
    <property type="component" value="Unassembled WGS sequence"/>
</dbReference>
<reference evidence="4" key="2">
    <citation type="submission" date="2015-01" db="EMBL/GenBank/DDBJ databases">
        <title>Evolutionary Origins and Diversification of the Mycorrhizal Mutualists.</title>
        <authorList>
            <consortium name="DOE Joint Genome Institute"/>
            <consortium name="Mycorrhizal Genomics Consortium"/>
            <person name="Kohler A."/>
            <person name="Kuo A."/>
            <person name="Nagy L.G."/>
            <person name="Floudas D."/>
            <person name="Copeland A."/>
            <person name="Barry K.W."/>
            <person name="Cichocki N."/>
            <person name="Veneault-Fourrey C."/>
            <person name="LaButti K."/>
            <person name="Lindquist E.A."/>
            <person name="Lipzen A."/>
            <person name="Lundell T."/>
            <person name="Morin E."/>
            <person name="Murat C."/>
            <person name="Riley R."/>
            <person name="Ohm R."/>
            <person name="Sun H."/>
            <person name="Tunlid A."/>
            <person name="Henrissat B."/>
            <person name="Grigoriev I.V."/>
            <person name="Hibbett D.S."/>
            <person name="Martin F."/>
        </authorList>
    </citation>
    <scope>NUCLEOTIDE SEQUENCE [LARGE SCALE GENOMIC DNA]</scope>
    <source>
        <strain evidence="4">MUT 4182</strain>
    </source>
</reference>
<feature type="region of interest" description="Disordered" evidence="1">
    <location>
        <begin position="58"/>
        <end position="129"/>
    </location>
</feature>
<feature type="transmembrane region" description="Helical" evidence="2">
    <location>
        <begin position="184"/>
        <end position="206"/>
    </location>
</feature>
<dbReference type="PANTHER" id="PTHR41807">
    <property type="entry name" value="GLUTATHIONE TRANSFERASE 3"/>
    <property type="match status" value="1"/>
</dbReference>
<dbReference type="STRING" id="1051891.A0A0C3L9D3"/>
<protein>
    <recommendedName>
        <fullName evidence="5">SAP domain-containing protein</fullName>
    </recommendedName>
</protein>
<feature type="compositionally biased region" description="Basic residues" evidence="1">
    <location>
        <begin position="379"/>
        <end position="388"/>
    </location>
</feature>
<dbReference type="EMBL" id="KN822972">
    <property type="protein sequence ID" value="KIO30458.1"/>
    <property type="molecule type" value="Genomic_DNA"/>
</dbReference>
<evidence type="ECO:0000256" key="2">
    <source>
        <dbReference type="SAM" id="Phobius"/>
    </source>
</evidence>
<proteinExistence type="predicted"/>
<dbReference type="AlphaFoldDB" id="A0A0C3L9D3"/>
<name>A0A0C3L9D3_9AGAM</name>